<evidence type="ECO:0000313" key="3">
    <source>
        <dbReference type="Proteomes" id="UP001159363"/>
    </source>
</evidence>
<proteinExistence type="predicted"/>
<gene>
    <name evidence="2" type="ORF">PR048_001089</name>
</gene>
<reference evidence="2 3" key="1">
    <citation type="submission" date="2023-02" db="EMBL/GenBank/DDBJ databases">
        <title>LHISI_Scaffold_Assembly.</title>
        <authorList>
            <person name="Stuart O.P."/>
            <person name="Cleave R."/>
            <person name="Magrath M.J.L."/>
            <person name="Mikheyev A.S."/>
        </authorList>
    </citation>
    <scope>NUCLEOTIDE SEQUENCE [LARGE SCALE GENOMIC DNA]</scope>
    <source>
        <strain evidence="2">Daus_M_001</strain>
        <tissue evidence="2">Leg muscle</tissue>
    </source>
</reference>
<protein>
    <submittedName>
        <fullName evidence="2">Uncharacterized protein</fullName>
    </submittedName>
</protein>
<feature type="region of interest" description="Disordered" evidence="1">
    <location>
        <begin position="287"/>
        <end position="317"/>
    </location>
</feature>
<comment type="caution">
    <text evidence="2">The sequence shown here is derived from an EMBL/GenBank/DDBJ whole genome shotgun (WGS) entry which is preliminary data.</text>
</comment>
<keyword evidence="3" id="KW-1185">Reference proteome</keyword>
<evidence type="ECO:0000313" key="2">
    <source>
        <dbReference type="EMBL" id="KAJ8895751.1"/>
    </source>
</evidence>
<evidence type="ECO:0000256" key="1">
    <source>
        <dbReference type="SAM" id="MobiDB-lite"/>
    </source>
</evidence>
<name>A0ABQ9IGG8_9NEOP</name>
<dbReference type="EMBL" id="JARBHB010000001">
    <property type="protein sequence ID" value="KAJ8895751.1"/>
    <property type="molecule type" value="Genomic_DNA"/>
</dbReference>
<accession>A0ABQ9IGG8</accession>
<dbReference type="Proteomes" id="UP001159363">
    <property type="component" value="Chromosome 1"/>
</dbReference>
<sequence length="536" mass="59985">MKPDHQTFAHLTQRLQKTGTFQRRCGPGRPRTVRTLQFEEAVLEAVADNASTRTRAVARRMDASHGTVWVQAMRPAYYAPPPRVEFCRWFMQQCGIDPDFPAIPIRDETNQLQTGKCHAKEVGAQADQNDQRRRPGDGMKLCPLGQVATMSEPKRHEYSTPWDCLWLKGSMRGCTQTRPAHVTRARSLVKRRSRSESEDRRAAAWAGLPLRFPGSQPAVIPWQVRSPLFCTIAPLTTAFDLRRTDARTYRTAKGWDGLQTNLNPMPCPGFEPRAYRTPYQGRTKRLRHGRSATASVRAGGCKSQSTPRPHRSPPRVRPATELMVTGAADHHLGGGESASAVNSATGRCWRRRRLASPMLGLGNASLRSGHPSPTPYSLHDPAQVEADRARGSSNNNTFSVLPFWHATITLFTDALSTVLHHPHHEVRRWYGRAWRHTDIGCSLKEQPATAGAIDPPNPPWLPLVEVAIRSDPKRSRLRRGLGSSVGHYSAENGVFKLHQEGERTWSQNFLARRPPVVQSVGALSDWVWEVLGSNPW</sequence>
<organism evidence="2 3">
    <name type="scientific">Dryococelus australis</name>
    <dbReference type="NCBI Taxonomy" id="614101"/>
    <lineage>
        <taxon>Eukaryota</taxon>
        <taxon>Metazoa</taxon>
        <taxon>Ecdysozoa</taxon>
        <taxon>Arthropoda</taxon>
        <taxon>Hexapoda</taxon>
        <taxon>Insecta</taxon>
        <taxon>Pterygota</taxon>
        <taxon>Neoptera</taxon>
        <taxon>Polyneoptera</taxon>
        <taxon>Phasmatodea</taxon>
        <taxon>Verophasmatodea</taxon>
        <taxon>Anareolatae</taxon>
        <taxon>Phasmatidae</taxon>
        <taxon>Eurycanthinae</taxon>
        <taxon>Dryococelus</taxon>
    </lineage>
</organism>